<dbReference type="EMBL" id="QGKX02000095">
    <property type="protein sequence ID" value="KAF3572589.1"/>
    <property type="molecule type" value="Genomic_DNA"/>
</dbReference>
<evidence type="ECO:0000313" key="2">
    <source>
        <dbReference type="Proteomes" id="UP000712600"/>
    </source>
</evidence>
<name>A0A8S9RII1_BRACR</name>
<dbReference type="AlphaFoldDB" id="A0A8S9RII1"/>
<organism evidence="1 2">
    <name type="scientific">Brassica cretica</name>
    <name type="common">Mustard</name>
    <dbReference type="NCBI Taxonomy" id="69181"/>
    <lineage>
        <taxon>Eukaryota</taxon>
        <taxon>Viridiplantae</taxon>
        <taxon>Streptophyta</taxon>
        <taxon>Embryophyta</taxon>
        <taxon>Tracheophyta</taxon>
        <taxon>Spermatophyta</taxon>
        <taxon>Magnoliopsida</taxon>
        <taxon>eudicotyledons</taxon>
        <taxon>Gunneridae</taxon>
        <taxon>Pentapetalae</taxon>
        <taxon>rosids</taxon>
        <taxon>malvids</taxon>
        <taxon>Brassicales</taxon>
        <taxon>Brassicaceae</taxon>
        <taxon>Brassiceae</taxon>
        <taxon>Brassica</taxon>
    </lineage>
</organism>
<accession>A0A8S9RII1</accession>
<gene>
    <name evidence="1" type="ORF">F2Q69_00058669</name>
</gene>
<comment type="caution">
    <text evidence="1">The sequence shown here is derived from an EMBL/GenBank/DDBJ whole genome shotgun (WGS) entry which is preliminary data.</text>
</comment>
<dbReference type="Proteomes" id="UP000712600">
    <property type="component" value="Unassembled WGS sequence"/>
</dbReference>
<evidence type="ECO:0000313" key="1">
    <source>
        <dbReference type="EMBL" id="KAF3572589.1"/>
    </source>
</evidence>
<protein>
    <submittedName>
        <fullName evidence="1">Uncharacterized protein</fullName>
    </submittedName>
</protein>
<sequence length="213" mass="24058">MRSKPPWPCTRIRDLGIGTPGNKSTAYFEIMGLPRTWRLREVASSLGTRRLLMCSEKWVLIPEFVWRFEGHGGAEALFGTLDLVWDPEAFEAMSEPGGFDPEIIVWNPEEPRGSSLDPEIFDWIPEAIGEPKGTVLRLPRQGYYRYLFGFRILPLGNWPPSSSNVVFYFCRKSLTGLEGAGVGVMTQVPGLRGFPRLEKQDLDCSLCFTVLLQ</sequence>
<proteinExistence type="predicted"/>
<reference evidence="1" key="1">
    <citation type="submission" date="2019-12" db="EMBL/GenBank/DDBJ databases">
        <title>Genome sequencing and annotation of Brassica cretica.</title>
        <authorList>
            <person name="Studholme D.J."/>
            <person name="Sarris P."/>
        </authorList>
    </citation>
    <scope>NUCLEOTIDE SEQUENCE</scope>
    <source>
        <strain evidence="1">PFS-109/04</strain>
        <tissue evidence="1">Leaf</tissue>
    </source>
</reference>